<dbReference type="AlphaFoldDB" id="A0AAV5K781"/>
<evidence type="ECO:0000256" key="4">
    <source>
        <dbReference type="ARBA" id="ARBA00022728"/>
    </source>
</evidence>
<dbReference type="GO" id="GO:0071014">
    <property type="term" value="C:post-mRNA release spliceosomal complex"/>
    <property type="evidence" value="ECO:0007669"/>
    <property type="project" value="TreeGrafter"/>
</dbReference>
<feature type="region of interest" description="Disordered" evidence="8">
    <location>
        <begin position="452"/>
        <end position="536"/>
    </location>
</feature>
<evidence type="ECO:0000256" key="5">
    <source>
        <dbReference type="ARBA" id="ARBA00022737"/>
    </source>
</evidence>
<organism evidence="11 12">
    <name type="scientific">Rubroshorea leprosula</name>
    <dbReference type="NCBI Taxonomy" id="152421"/>
    <lineage>
        <taxon>Eukaryota</taxon>
        <taxon>Viridiplantae</taxon>
        <taxon>Streptophyta</taxon>
        <taxon>Embryophyta</taxon>
        <taxon>Tracheophyta</taxon>
        <taxon>Spermatophyta</taxon>
        <taxon>Magnoliopsida</taxon>
        <taxon>eudicotyledons</taxon>
        <taxon>Gunneridae</taxon>
        <taxon>Pentapetalae</taxon>
        <taxon>rosids</taxon>
        <taxon>malvids</taxon>
        <taxon>Malvales</taxon>
        <taxon>Dipterocarpaceae</taxon>
        <taxon>Rubroshorea</taxon>
    </lineage>
</organism>
<reference evidence="11 12" key="1">
    <citation type="journal article" date="2021" name="Commun. Biol.">
        <title>The genome of Shorea leprosula (Dipterocarpaceae) highlights the ecological relevance of drought in aseasonal tropical rainforests.</title>
        <authorList>
            <person name="Ng K.K.S."/>
            <person name="Kobayashi M.J."/>
            <person name="Fawcett J.A."/>
            <person name="Hatakeyama M."/>
            <person name="Paape T."/>
            <person name="Ng C.H."/>
            <person name="Ang C.C."/>
            <person name="Tnah L.H."/>
            <person name="Lee C.T."/>
            <person name="Nishiyama T."/>
            <person name="Sese J."/>
            <person name="O'Brien M.J."/>
            <person name="Copetti D."/>
            <person name="Mohd Noor M.I."/>
            <person name="Ong R.C."/>
            <person name="Putra M."/>
            <person name="Sireger I.Z."/>
            <person name="Indrioko S."/>
            <person name="Kosugi Y."/>
            <person name="Izuno A."/>
            <person name="Isagi Y."/>
            <person name="Lee S.L."/>
            <person name="Shimizu K.K."/>
        </authorList>
    </citation>
    <scope>NUCLEOTIDE SEQUENCE [LARGE SCALE GENOMIC DNA]</scope>
    <source>
        <strain evidence="11">214</strain>
    </source>
</reference>
<keyword evidence="7" id="KW-0539">Nucleus</keyword>
<feature type="domain" description="Pre-mRNA-splicing factor Syf1/CRNKL1-like C-terminal HAT-repeats" evidence="9">
    <location>
        <begin position="260"/>
        <end position="402"/>
    </location>
</feature>
<proteinExistence type="inferred from homology"/>
<dbReference type="GO" id="GO:0000974">
    <property type="term" value="C:Prp19 complex"/>
    <property type="evidence" value="ECO:0007669"/>
    <property type="project" value="TreeGrafter"/>
</dbReference>
<sequence>MPQLVDSSRPDSATVPFSASILKPGTSSLAPVTSGNWSGPWTFPISSPPATAQRANPRSPNSLMCPRTPLISSGASITAFPSSPNLPVTHPKYDTLNNTFERALVTMHKMPRIWIMYLQTLTEQKLITRTRRTFDRALCALPVTQHDRIGEPYLVFVSQKRIPIETSLRVYRRYLKYDPSHIEDFIEFLVNSSLWQEAAERLASVLNDDTFYSIKGKTKHRLWLELCDLLTTHATEVSGLNVDAIIRGGIRRFTDEVGRLWTSPADYYIRRSLFKKARDIFEEVAADGNEPVQMKMHKSLRLWTFYVDLEESLGTLESTRAVYERILDLRIAIPQIIINYAFLLEENKYFEDAFKVYERGVKIFKYPHVKDIWVTYLSKFVKRYGKSKLERARELFEHAVETFSIEIVGGSFRALVPLRSNGSNLSQKNWRVEEHNFINSSRKVGFVSAGVESQTDGGMKPVATEEDIGLPRESDSEDEERVEIAQKDVPTAVFGGLVRKRDDGDRDADDDTVPAKDRGSESRLGALERIKRQKKT</sequence>
<feature type="domain" description="Pre-mRNA-splicing factor Syf1-like N-terminal HAT-repeats" evidence="10">
    <location>
        <begin position="89"/>
        <end position="179"/>
    </location>
</feature>
<accession>A0AAV5K781</accession>
<comment type="similarity">
    <text evidence="2">Belongs to the crooked-neck family.</text>
</comment>
<evidence type="ECO:0000259" key="10">
    <source>
        <dbReference type="Pfam" id="PF23233"/>
    </source>
</evidence>
<protein>
    <recommendedName>
        <fullName evidence="13">Suppressor of forked domain-containing protein</fullName>
    </recommendedName>
</protein>
<dbReference type="InterPro" id="IPR045075">
    <property type="entry name" value="Syf1-like"/>
</dbReference>
<dbReference type="PANTHER" id="PTHR11246">
    <property type="entry name" value="PRE-MRNA SPLICING FACTOR"/>
    <property type="match status" value="1"/>
</dbReference>
<dbReference type="GO" id="GO:0000349">
    <property type="term" value="P:generation of catalytic spliceosome for first transesterification step"/>
    <property type="evidence" value="ECO:0007669"/>
    <property type="project" value="TreeGrafter"/>
</dbReference>
<gene>
    <name evidence="11" type="ORF">SLEP1_g28955</name>
</gene>
<dbReference type="Gene3D" id="1.25.40.10">
    <property type="entry name" value="Tetratricopeptide repeat domain"/>
    <property type="match status" value="2"/>
</dbReference>
<evidence type="ECO:0000256" key="8">
    <source>
        <dbReference type="SAM" id="MobiDB-lite"/>
    </source>
</evidence>
<evidence type="ECO:0000313" key="12">
    <source>
        <dbReference type="Proteomes" id="UP001054252"/>
    </source>
</evidence>
<evidence type="ECO:0000256" key="7">
    <source>
        <dbReference type="ARBA" id="ARBA00023242"/>
    </source>
</evidence>
<keyword evidence="5" id="KW-0677">Repeat</keyword>
<feature type="compositionally biased region" description="Basic and acidic residues" evidence="8">
    <location>
        <begin position="513"/>
        <end position="530"/>
    </location>
</feature>
<comment type="caution">
    <text evidence="11">The sequence shown here is derived from an EMBL/GenBank/DDBJ whole genome shotgun (WGS) entry which is preliminary data.</text>
</comment>
<name>A0AAV5K781_9ROSI</name>
<dbReference type="InterPro" id="IPR055433">
    <property type="entry name" value="HAT_Syf1-like_N"/>
</dbReference>
<evidence type="ECO:0000256" key="6">
    <source>
        <dbReference type="ARBA" id="ARBA00023187"/>
    </source>
</evidence>
<dbReference type="Pfam" id="PF23233">
    <property type="entry name" value="HAT_Syf1_CNRKL1_N"/>
    <property type="match status" value="1"/>
</dbReference>
<dbReference type="EMBL" id="BPVZ01000051">
    <property type="protein sequence ID" value="GKV18595.1"/>
    <property type="molecule type" value="Genomic_DNA"/>
</dbReference>
<dbReference type="SMART" id="SM00386">
    <property type="entry name" value="HAT"/>
    <property type="match status" value="5"/>
</dbReference>
<evidence type="ECO:0000256" key="2">
    <source>
        <dbReference type="ARBA" id="ARBA00008644"/>
    </source>
</evidence>
<keyword evidence="12" id="KW-1185">Reference proteome</keyword>
<dbReference type="PANTHER" id="PTHR11246:SF5">
    <property type="entry name" value="PRE-MRNA-SPLICING FACTOR SYF1"/>
    <property type="match status" value="1"/>
</dbReference>
<dbReference type="SUPFAM" id="SSF48452">
    <property type="entry name" value="TPR-like"/>
    <property type="match status" value="2"/>
</dbReference>
<evidence type="ECO:0008006" key="13">
    <source>
        <dbReference type="Google" id="ProtNLM"/>
    </source>
</evidence>
<dbReference type="InterPro" id="IPR011990">
    <property type="entry name" value="TPR-like_helical_dom_sf"/>
</dbReference>
<dbReference type="FunFam" id="1.25.40.10:FF:000023">
    <property type="entry name" value="Pre-mRNA-splicing factor SYF1"/>
    <property type="match status" value="1"/>
</dbReference>
<dbReference type="GO" id="GO:0071007">
    <property type="term" value="C:U2-type catalytic step 2 spliceosome"/>
    <property type="evidence" value="ECO:0007669"/>
    <property type="project" value="TreeGrafter"/>
</dbReference>
<keyword evidence="3" id="KW-0507">mRNA processing</keyword>
<dbReference type="InterPro" id="IPR003107">
    <property type="entry name" value="HAT"/>
</dbReference>
<evidence type="ECO:0000313" key="11">
    <source>
        <dbReference type="EMBL" id="GKV18595.1"/>
    </source>
</evidence>
<evidence type="ECO:0000256" key="1">
    <source>
        <dbReference type="ARBA" id="ARBA00004123"/>
    </source>
</evidence>
<keyword evidence="4" id="KW-0747">Spliceosome</keyword>
<evidence type="ECO:0000259" key="9">
    <source>
        <dbReference type="Pfam" id="PF23231"/>
    </source>
</evidence>
<dbReference type="Pfam" id="PF23231">
    <property type="entry name" value="HAT_Syf1_CNRKL1_C"/>
    <property type="match status" value="1"/>
</dbReference>
<dbReference type="InterPro" id="IPR055430">
    <property type="entry name" value="HAT_Syf1_CNRKL1_C"/>
</dbReference>
<keyword evidence="6" id="KW-0508">mRNA splicing</keyword>
<comment type="subcellular location">
    <subcellularLocation>
        <location evidence="1">Nucleus</location>
    </subcellularLocation>
</comment>
<dbReference type="Proteomes" id="UP001054252">
    <property type="component" value="Unassembled WGS sequence"/>
</dbReference>
<evidence type="ECO:0000256" key="3">
    <source>
        <dbReference type="ARBA" id="ARBA00022664"/>
    </source>
</evidence>